<dbReference type="EMBL" id="BGPR01016018">
    <property type="protein sequence ID" value="GBN71506.1"/>
    <property type="molecule type" value="Genomic_DNA"/>
</dbReference>
<evidence type="ECO:0000313" key="2">
    <source>
        <dbReference type="Proteomes" id="UP000499080"/>
    </source>
</evidence>
<evidence type="ECO:0000313" key="1">
    <source>
        <dbReference type="EMBL" id="GBN71506.1"/>
    </source>
</evidence>
<gene>
    <name evidence="1" type="ORF">AVEN_259244_1</name>
</gene>
<dbReference type="AlphaFoldDB" id="A0A4Y2R7V1"/>
<dbReference type="Proteomes" id="UP000499080">
    <property type="component" value="Unassembled WGS sequence"/>
</dbReference>
<name>A0A4Y2R7V1_ARAVE</name>
<proteinExistence type="predicted"/>
<sequence length="39" mass="4695">MKSSIKEYYNVDQDLTEETERDESIFKILKSSIKEYYNG</sequence>
<reference evidence="1 2" key="1">
    <citation type="journal article" date="2019" name="Sci. Rep.">
        <title>Orb-weaving spider Araneus ventricosus genome elucidates the spidroin gene catalogue.</title>
        <authorList>
            <person name="Kono N."/>
            <person name="Nakamura H."/>
            <person name="Ohtoshi R."/>
            <person name="Moran D.A.P."/>
            <person name="Shinohara A."/>
            <person name="Yoshida Y."/>
            <person name="Fujiwara M."/>
            <person name="Mori M."/>
            <person name="Tomita M."/>
            <person name="Arakawa K."/>
        </authorList>
    </citation>
    <scope>NUCLEOTIDE SEQUENCE [LARGE SCALE GENOMIC DNA]</scope>
</reference>
<protein>
    <submittedName>
        <fullName evidence="1">Uncharacterized protein</fullName>
    </submittedName>
</protein>
<comment type="caution">
    <text evidence="1">The sequence shown here is derived from an EMBL/GenBank/DDBJ whole genome shotgun (WGS) entry which is preliminary data.</text>
</comment>
<organism evidence="1 2">
    <name type="scientific">Araneus ventricosus</name>
    <name type="common">Orbweaver spider</name>
    <name type="synonym">Epeira ventricosa</name>
    <dbReference type="NCBI Taxonomy" id="182803"/>
    <lineage>
        <taxon>Eukaryota</taxon>
        <taxon>Metazoa</taxon>
        <taxon>Ecdysozoa</taxon>
        <taxon>Arthropoda</taxon>
        <taxon>Chelicerata</taxon>
        <taxon>Arachnida</taxon>
        <taxon>Araneae</taxon>
        <taxon>Araneomorphae</taxon>
        <taxon>Entelegynae</taxon>
        <taxon>Araneoidea</taxon>
        <taxon>Araneidae</taxon>
        <taxon>Araneus</taxon>
    </lineage>
</organism>
<feature type="non-terminal residue" evidence="1">
    <location>
        <position position="39"/>
    </location>
</feature>
<accession>A0A4Y2R7V1</accession>
<keyword evidence="2" id="KW-1185">Reference proteome</keyword>